<dbReference type="OrthoDB" id="21325at2"/>
<gene>
    <name evidence="2" type="ORF">ETQ85_09900</name>
</gene>
<reference evidence="2 3" key="1">
    <citation type="submission" date="2019-01" db="EMBL/GenBank/DDBJ databases">
        <title>Zoogloea oleivorans genome sequencing and assembly.</title>
        <authorList>
            <person name="Tancsics A."/>
            <person name="Farkas M."/>
            <person name="Kriszt B."/>
            <person name="Maroti G."/>
            <person name="Horvath B."/>
        </authorList>
    </citation>
    <scope>NUCLEOTIDE SEQUENCE [LARGE SCALE GENOMIC DNA]</scope>
    <source>
        <strain evidence="2 3">Buc</strain>
    </source>
</reference>
<sequence length="87" mass="9144">MLTRLEHLPATSPLTGIIIASLAGGLLSMLVAALLTFGLPRRWLTRMVSFSTGVLLATAFLDLLPEASDAGLSPKVLFALVLAGLNR</sequence>
<keyword evidence="1" id="KW-0812">Transmembrane</keyword>
<dbReference type="Proteomes" id="UP000389128">
    <property type="component" value="Unassembled WGS sequence"/>
</dbReference>
<name>A0A6C2CXH5_9RHOO</name>
<proteinExistence type="predicted"/>
<organism evidence="2 3">
    <name type="scientific">Zoogloea oleivorans</name>
    <dbReference type="NCBI Taxonomy" id="1552750"/>
    <lineage>
        <taxon>Bacteria</taxon>
        <taxon>Pseudomonadati</taxon>
        <taxon>Pseudomonadota</taxon>
        <taxon>Betaproteobacteria</taxon>
        <taxon>Rhodocyclales</taxon>
        <taxon>Zoogloeaceae</taxon>
        <taxon>Zoogloea</taxon>
    </lineage>
</organism>
<evidence type="ECO:0000256" key="1">
    <source>
        <dbReference type="SAM" id="Phobius"/>
    </source>
</evidence>
<feature type="transmembrane region" description="Helical" evidence="1">
    <location>
        <begin position="12"/>
        <end position="36"/>
    </location>
</feature>
<evidence type="ECO:0000313" key="2">
    <source>
        <dbReference type="EMBL" id="TYC58828.1"/>
    </source>
</evidence>
<keyword evidence="3" id="KW-1185">Reference proteome</keyword>
<dbReference type="EMBL" id="SDKK01000008">
    <property type="protein sequence ID" value="TYC58828.1"/>
    <property type="molecule type" value="Genomic_DNA"/>
</dbReference>
<keyword evidence="1" id="KW-0472">Membrane</keyword>
<accession>A0A6C2CXH5</accession>
<dbReference type="AlphaFoldDB" id="A0A6C2CXH5"/>
<comment type="caution">
    <text evidence="2">The sequence shown here is derived from an EMBL/GenBank/DDBJ whole genome shotgun (WGS) entry which is preliminary data.</text>
</comment>
<dbReference type="RefSeq" id="WP_148578888.1">
    <property type="nucleotide sequence ID" value="NZ_JAVEUW010000005.1"/>
</dbReference>
<keyword evidence="1" id="KW-1133">Transmembrane helix</keyword>
<evidence type="ECO:0000313" key="3">
    <source>
        <dbReference type="Proteomes" id="UP000389128"/>
    </source>
</evidence>
<evidence type="ECO:0008006" key="4">
    <source>
        <dbReference type="Google" id="ProtNLM"/>
    </source>
</evidence>
<protein>
    <recommendedName>
        <fullName evidence="4">ZIP family metal transporter</fullName>
    </recommendedName>
</protein>